<comment type="caution">
    <text evidence="5">The sequence shown here is derived from an EMBL/GenBank/DDBJ whole genome shotgun (WGS) entry which is preliminary data.</text>
</comment>
<evidence type="ECO:0000313" key="5">
    <source>
        <dbReference type="EMBL" id="HIQ68768.1"/>
    </source>
</evidence>
<dbReference type="Proteomes" id="UP000886874">
    <property type="component" value="Unassembled WGS sequence"/>
</dbReference>
<dbReference type="InterPro" id="IPR036388">
    <property type="entry name" value="WH-like_DNA-bd_sf"/>
</dbReference>
<dbReference type="InterPro" id="IPR036390">
    <property type="entry name" value="WH_DNA-bd_sf"/>
</dbReference>
<dbReference type="Pfam" id="PF00392">
    <property type="entry name" value="GntR"/>
    <property type="match status" value="1"/>
</dbReference>
<dbReference type="SUPFAM" id="SSF46785">
    <property type="entry name" value="Winged helix' DNA-binding domain"/>
    <property type="match status" value="1"/>
</dbReference>
<protein>
    <submittedName>
        <fullName evidence="5">GntR family transcriptional regulator</fullName>
    </submittedName>
</protein>
<dbReference type="PANTHER" id="PTHR38445">
    <property type="entry name" value="HTH-TYPE TRANSCRIPTIONAL REPRESSOR YTRA"/>
    <property type="match status" value="1"/>
</dbReference>
<keyword evidence="1" id="KW-0805">Transcription regulation</keyword>
<dbReference type="PRINTS" id="PR00035">
    <property type="entry name" value="HTHGNTR"/>
</dbReference>
<dbReference type="Gene3D" id="1.10.10.10">
    <property type="entry name" value="Winged helix-like DNA-binding domain superfamily/Winged helix DNA-binding domain"/>
    <property type="match status" value="1"/>
</dbReference>
<dbReference type="AlphaFoldDB" id="A0A9D0Z4C6"/>
<keyword evidence="2" id="KW-0238">DNA-binding</keyword>
<reference evidence="5" key="2">
    <citation type="journal article" date="2021" name="PeerJ">
        <title>Extensive microbial diversity within the chicken gut microbiome revealed by metagenomics and culture.</title>
        <authorList>
            <person name="Gilroy R."/>
            <person name="Ravi A."/>
            <person name="Getino M."/>
            <person name="Pursley I."/>
            <person name="Horton D.L."/>
            <person name="Alikhan N.F."/>
            <person name="Baker D."/>
            <person name="Gharbi K."/>
            <person name="Hall N."/>
            <person name="Watson M."/>
            <person name="Adriaenssens E.M."/>
            <person name="Foster-Nyarko E."/>
            <person name="Jarju S."/>
            <person name="Secka A."/>
            <person name="Antonio M."/>
            <person name="Oren A."/>
            <person name="Chaudhuri R.R."/>
            <person name="La Ragione R."/>
            <person name="Hildebrand F."/>
            <person name="Pallen M.J."/>
        </authorList>
    </citation>
    <scope>NUCLEOTIDE SEQUENCE</scope>
    <source>
        <strain evidence="5">ChiSjej2B20-13462</strain>
    </source>
</reference>
<keyword evidence="3" id="KW-0804">Transcription</keyword>
<dbReference type="InterPro" id="IPR000524">
    <property type="entry name" value="Tscrpt_reg_HTH_GntR"/>
</dbReference>
<gene>
    <name evidence="5" type="ORF">IAA67_00320</name>
</gene>
<name>A0A9D0Z4C6_9FIRM</name>
<organism evidence="5 6">
    <name type="scientific">Candidatus Avoscillospira stercorigallinarum</name>
    <dbReference type="NCBI Taxonomy" id="2840708"/>
    <lineage>
        <taxon>Bacteria</taxon>
        <taxon>Bacillati</taxon>
        <taxon>Bacillota</taxon>
        <taxon>Clostridia</taxon>
        <taxon>Eubacteriales</taxon>
        <taxon>Oscillospiraceae</taxon>
        <taxon>Oscillospiraceae incertae sedis</taxon>
        <taxon>Candidatus Avoscillospira</taxon>
    </lineage>
</organism>
<reference evidence="5" key="1">
    <citation type="submission" date="2020-10" db="EMBL/GenBank/DDBJ databases">
        <authorList>
            <person name="Gilroy R."/>
        </authorList>
    </citation>
    <scope>NUCLEOTIDE SEQUENCE</scope>
    <source>
        <strain evidence="5">ChiSjej2B20-13462</strain>
    </source>
</reference>
<evidence type="ECO:0000259" key="4">
    <source>
        <dbReference type="PROSITE" id="PS50949"/>
    </source>
</evidence>
<dbReference type="PROSITE" id="PS50949">
    <property type="entry name" value="HTH_GNTR"/>
    <property type="match status" value="1"/>
</dbReference>
<dbReference type="CDD" id="cd07377">
    <property type="entry name" value="WHTH_GntR"/>
    <property type="match status" value="1"/>
</dbReference>
<evidence type="ECO:0000256" key="1">
    <source>
        <dbReference type="ARBA" id="ARBA00023015"/>
    </source>
</evidence>
<dbReference type="PANTHER" id="PTHR38445:SF6">
    <property type="entry name" value="GNTR-FAMILY TRANSCRIPTIONAL REGULATOR"/>
    <property type="match status" value="1"/>
</dbReference>
<accession>A0A9D0Z4C6</accession>
<proteinExistence type="predicted"/>
<dbReference type="GO" id="GO:0003677">
    <property type="term" value="F:DNA binding"/>
    <property type="evidence" value="ECO:0007669"/>
    <property type="project" value="UniProtKB-KW"/>
</dbReference>
<feature type="domain" description="HTH gntR-type" evidence="4">
    <location>
        <begin position="9"/>
        <end position="77"/>
    </location>
</feature>
<evidence type="ECO:0000313" key="6">
    <source>
        <dbReference type="Proteomes" id="UP000886874"/>
    </source>
</evidence>
<dbReference type="SMART" id="SM00345">
    <property type="entry name" value="HTH_GNTR"/>
    <property type="match status" value="1"/>
</dbReference>
<dbReference type="EMBL" id="DVFN01000006">
    <property type="protein sequence ID" value="HIQ68768.1"/>
    <property type="molecule type" value="Genomic_DNA"/>
</dbReference>
<sequence length="118" mass="13239">MEWQIDDSRPIWMQLSEQLTRRIVSGQYPKGTRLPSVRELAAEAGVNPNTMQRALAHLEDQGLAVGNRTQGRMVTEDEEKLRAVRLALAEELKNTYLDGMAVLGFTRAEACRLLEEGA</sequence>
<evidence type="ECO:0000256" key="2">
    <source>
        <dbReference type="ARBA" id="ARBA00023125"/>
    </source>
</evidence>
<dbReference type="GO" id="GO:0003700">
    <property type="term" value="F:DNA-binding transcription factor activity"/>
    <property type="evidence" value="ECO:0007669"/>
    <property type="project" value="InterPro"/>
</dbReference>
<evidence type="ECO:0000256" key="3">
    <source>
        <dbReference type="ARBA" id="ARBA00023163"/>
    </source>
</evidence>